<dbReference type="SMART" id="SM01425">
    <property type="entry name" value="EsV_1_7"/>
    <property type="match status" value="4"/>
</dbReference>
<dbReference type="eggNOG" id="ENOG502RXW0">
    <property type="taxonomic scope" value="Eukaryota"/>
</dbReference>
<keyword evidence="3" id="KW-1185">Reference proteome</keyword>
<dbReference type="KEGG" id="gtt:GUITHDRAFT_143914"/>
<dbReference type="HOGENOM" id="CLU_1345443_0_0_1"/>
<dbReference type="Proteomes" id="UP000011087">
    <property type="component" value="Unassembled WGS sequence"/>
</dbReference>
<evidence type="ECO:0000313" key="3">
    <source>
        <dbReference type="Proteomes" id="UP000011087"/>
    </source>
</evidence>
<dbReference type="RefSeq" id="XP_005825897.1">
    <property type="nucleotide sequence ID" value="XM_005825840.1"/>
</dbReference>
<proteinExistence type="predicted"/>
<reference evidence="3" key="2">
    <citation type="submission" date="2012-11" db="EMBL/GenBank/DDBJ databases">
        <authorList>
            <person name="Kuo A."/>
            <person name="Curtis B.A."/>
            <person name="Tanifuji G."/>
            <person name="Burki F."/>
            <person name="Gruber A."/>
            <person name="Irimia M."/>
            <person name="Maruyama S."/>
            <person name="Arias M.C."/>
            <person name="Ball S.G."/>
            <person name="Gile G.H."/>
            <person name="Hirakawa Y."/>
            <person name="Hopkins J.F."/>
            <person name="Rensing S.A."/>
            <person name="Schmutz J."/>
            <person name="Symeonidi A."/>
            <person name="Elias M."/>
            <person name="Eveleigh R.J."/>
            <person name="Herman E.K."/>
            <person name="Klute M.J."/>
            <person name="Nakayama T."/>
            <person name="Obornik M."/>
            <person name="Reyes-Prieto A."/>
            <person name="Armbrust E.V."/>
            <person name="Aves S.J."/>
            <person name="Beiko R.G."/>
            <person name="Coutinho P."/>
            <person name="Dacks J.B."/>
            <person name="Durnford D.G."/>
            <person name="Fast N.M."/>
            <person name="Green B.R."/>
            <person name="Grisdale C."/>
            <person name="Hempe F."/>
            <person name="Henrissat B."/>
            <person name="Hoppner M.P."/>
            <person name="Ishida K.-I."/>
            <person name="Kim E."/>
            <person name="Koreny L."/>
            <person name="Kroth P.G."/>
            <person name="Liu Y."/>
            <person name="Malik S.-B."/>
            <person name="Maier U.G."/>
            <person name="McRose D."/>
            <person name="Mock T."/>
            <person name="Neilson J.A."/>
            <person name="Onodera N.T."/>
            <person name="Poole A.M."/>
            <person name="Pritham E.J."/>
            <person name="Richards T.A."/>
            <person name="Rocap G."/>
            <person name="Roy S.W."/>
            <person name="Sarai C."/>
            <person name="Schaack S."/>
            <person name="Shirato S."/>
            <person name="Slamovits C.H."/>
            <person name="Spencer D.F."/>
            <person name="Suzuki S."/>
            <person name="Worden A.Z."/>
            <person name="Zauner S."/>
            <person name="Barry K."/>
            <person name="Bell C."/>
            <person name="Bharti A.K."/>
            <person name="Crow J.A."/>
            <person name="Grimwood J."/>
            <person name="Kramer R."/>
            <person name="Lindquist E."/>
            <person name="Lucas S."/>
            <person name="Salamov A."/>
            <person name="McFadden G.I."/>
            <person name="Lane C.E."/>
            <person name="Keeling P.J."/>
            <person name="Gray M.W."/>
            <person name="Grigoriev I.V."/>
            <person name="Archibald J.M."/>
        </authorList>
    </citation>
    <scope>NUCLEOTIDE SEQUENCE</scope>
    <source>
        <strain evidence="3">CCMP2712</strain>
    </source>
</reference>
<dbReference type="PaxDb" id="55529-EKX38917"/>
<organism evidence="1">
    <name type="scientific">Guillardia theta (strain CCMP2712)</name>
    <name type="common">Cryptophyte</name>
    <dbReference type="NCBI Taxonomy" id="905079"/>
    <lineage>
        <taxon>Eukaryota</taxon>
        <taxon>Cryptophyceae</taxon>
        <taxon>Pyrenomonadales</taxon>
        <taxon>Geminigeraceae</taxon>
        <taxon>Guillardia</taxon>
    </lineage>
</organism>
<evidence type="ECO:0008006" key="4">
    <source>
        <dbReference type="Google" id="ProtNLM"/>
    </source>
</evidence>
<dbReference type="InterPro" id="IPR043822">
    <property type="entry name" value="EsV_1_7_cys"/>
</dbReference>
<evidence type="ECO:0000313" key="1">
    <source>
        <dbReference type="EMBL" id="EKX38917.1"/>
    </source>
</evidence>
<dbReference type="Pfam" id="PF19114">
    <property type="entry name" value="EsV_1_7_cys"/>
    <property type="match status" value="4"/>
</dbReference>
<evidence type="ECO:0000313" key="2">
    <source>
        <dbReference type="EnsemblProtists" id="EKX38917"/>
    </source>
</evidence>
<dbReference type="AlphaFoldDB" id="L1IS57"/>
<reference evidence="2" key="3">
    <citation type="submission" date="2016-03" db="UniProtKB">
        <authorList>
            <consortium name="EnsemblProtists"/>
        </authorList>
    </citation>
    <scope>IDENTIFICATION</scope>
</reference>
<dbReference type="OrthoDB" id="2441233at2759"/>
<dbReference type="GeneID" id="17295644"/>
<dbReference type="EnsemblProtists" id="EKX38917">
    <property type="protein sequence ID" value="EKX38917"/>
    <property type="gene ID" value="GUITHDRAFT_143914"/>
</dbReference>
<name>L1IS57_GUITC</name>
<dbReference type="OMA" id="PHAREGM"/>
<protein>
    <recommendedName>
        <fullName evidence="4">EsV-1-7</fullName>
    </recommendedName>
</protein>
<gene>
    <name evidence="1" type="ORF">GUITHDRAFT_143914</name>
</gene>
<reference evidence="1 3" key="1">
    <citation type="journal article" date="2012" name="Nature">
        <title>Algal genomes reveal evolutionary mosaicism and the fate of nucleomorphs.</title>
        <authorList>
            <consortium name="DOE Joint Genome Institute"/>
            <person name="Curtis B.A."/>
            <person name="Tanifuji G."/>
            <person name="Burki F."/>
            <person name="Gruber A."/>
            <person name="Irimia M."/>
            <person name="Maruyama S."/>
            <person name="Arias M.C."/>
            <person name="Ball S.G."/>
            <person name="Gile G.H."/>
            <person name="Hirakawa Y."/>
            <person name="Hopkins J.F."/>
            <person name="Kuo A."/>
            <person name="Rensing S.A."/>
            <person name="Schmutz J."/>
            <person name="Symeonidi A."/>
            <person name="Elias M."/>
            <person name="Eveleigh R.J."/>
            <person name="Herman E.K."/>
            <person name="Klute M.J."/>
            <person name="Nakayama T."/>
            <person name="Obornik M."/>
            <person name="Reyes-Prieto A."/>
            <person name="Armbrust E.V."/>
            <person name="Aves S.J."/>
            <person name="Beiko R.G."/>
            <person name="Coutinho P."/>
            <person name="Dacks J.B."/>
            <person name="Durnford D.G."/>
            <person name="Fast N.M."/>
            <person name="Green B.R."/>
            <person name="Grisdale C.J."/>
            <person name="Hempel F."/>
            <person name="Henrissat B."/>
            <person name="Hoppner M.P."/>
            <person name="Ishida K."/>
            <person name="Kim E."/>
            <person name="Koreny L."/>
            <person name="Kroth P.G."/>
            <person name="Liu Y."/>
            <person name="Malik S.B."/>
            <person name="Maier U.G."/>
            <person name="McRose D."/>
            <person name="Mock T."/>
            <person name="Neilson J.A."/>
            <person name="Onodera N.T."/>
            <person name="Poole A.M."/>
            <person name="Pritham E.J."/>
            <person name="Richards T.A."/>
            <person name="Rocap G."/>
            <person name="Roy S.W."/>
            <person name="Sarai C."/>
            <person name="Schaack S."/>
            <person name="Shirato S."/>
            <person name="Slamovits C.H."/>
            <person name="Spencer D.F."/>
            <person name="Suzuki S."/>
            <person name="Worden A.Z."/>
            <person name="Zauner S."/>
            <person name="Barry K."/>
            <person name="Bell C."/>
            <person name="Bharti A.K."/>
            <person name="Crow J.A."/>
            <person name="Grimwood J."/>
            <person name="Kramer R."/>
            <person name="Lindquist E."/>
            <person name="Lucas S."/>
            <person name="Salamov A."/>
            <person name="McFadden G.I."/>
            <person name="Lane C.E."/>
            <person name="Keeling P.J."/>
            <person name="Gray M.W."/>
            <person name="Grigoriev I.V."/>
            <person name="Archibald J.M."/>
        </authorList>
    </citation>
    <scope>NUCLEOTIDE SEQUENCE</scope>
    <source>
        <strain evidence="1 3">CCMP2712</strain>
    </source>
</reference>
<accession>L1IS57</accession>
<dbReference type="EMBL" id="JH993044">
    <property type="protein sequence ID" value="EKX38917.1"/>
    <property type="molecule type" value="Genomic_DNA"/>
</dbReference>
<sequence>MCGSLDVTHGQADAEGQWKSASFGSVQLGRKGAVHCKRHRQSDEVNVIGRVCRYHACPLRATFGSPQTRTLEYCSVHKLDGYIDLVHRKCSFFNCDTVASFGDPGDRMPVACAYHRETGHIYVVSRKCGHLEGCETQAVFGDSNGPAKFCSQHKLPHHIDVVNKKCNIPEGSSNRGFGSSAARMNYKRPRLFAEPLLGAGAPRI</sequence>